<feature type="non-terminal residue" evidence="3">
    <location>
        <position position="518"/>
    </location>
</feature>
<dbReference type="InterPro" id="IPR011990">
    <property type="entry name" value="TPR-like_helical_dom_sf"/>
</dbReference>
<dbReference type="STRING" id="1314790.A0A1Y1WVN1"/>
<dbReference type="SUPFAM" id="SSF81901">
    <property type="entry name" value="HCP-like"/>
    <property type="match status" value="2"/>
</dbReference>
<dbReference type="InParanoid" id="A0A1Y1WVN1"/>
<dbReference type="PANTHER" id="PTHR11102">
    <property type="entry name" value="SEL-1-LIKE PROTEIN"/>
    <property type="match status" value="1"/>
</dbReference>
<gene>
    <name evidence="3" type="ORF">K493DRAFT_105786</name>
</gene>
<comment type="caution">
    <text evidence="3">The sequence shown here is derived from an EMBL/GenBank/DDBJ whole genome shotgun (WGS) entry which is preliminary data.</text>
</comment>
<evidence type="ECO:0000313" key="4">
    <source>
        <dbReference type="Proteomes" id="UP000193498"/>
    </source>
</evidence>
<dbReference type="InterPro" id="IPR006597">
    <property type="entry name" value="Sel1-like"/>
</dbReference>
<reference evidence="3 4" key="1">
    <citation type="submission" date="2016-07" db="EMBL/GenBank/DDBJ databases">
        <title>Pervasive Adenine N6-methylation of Active Genes in Fungi.</title>
        <authorList>
            <consortium name="DOE Joint Genome Institute"/>
            <person name="Mondo S.J."/>
            <person name="Dannebaum R.O."/>
            <person name="Kuo R.C."/>
            <person name="Labutti K."/>
            <person name="Haridas S."/>
            <person name="Kuo A."/>
            <person name="Salamov A."/>
            <person name="Ahrendt S.R."/>
            <person name="Lipzen A."/>
            <person name="Sullivan W."/>
            <person name="Andreopoulos W.B."/>
            <person name="Clum A."/>
            <person name="Lindquist E."/>
            <person name="Daum C."/>
            <person name="Ramamoorthy G.K."/>
            <person name="Gryganskyi A."/>
            <person name="Culley D."/>
            <person name="Magnuson J.K."/>
            <person name="James T.Y."/>
            <person name="O'Malley M.A."/>
            <person name="Stajich J.E."/>
            <person name="Spatafora J.W."/>
            <person name="Visel A."/>
            <person name="Grigoriev I.V."/>
        </authorList>
    </citation>
    <scope>NUCLEOTIDE SEQUENCE [LARGE SCALE GENOMIC DNA]</scope>
    <source>
        <strain evidence="3 4">CBS 931.73</strain>
    </source>
</reference>
<dbReference type="GO" id="GO:0036503">
    <property type="term" value="P:ERAD pathway"/>
    <property type="evidence" value="ECO:0007669"/>
    <property type="project" value="TreeGrafter"/>
</dbReference>
<accession>A0A1Y1WVN1</accession>
<proteinExistence type="inferred from homology"/>
<dbReference type="Pfam" id="PF08238">
    <property type="entry name" value="Sel1"/>
    <property type="match status" value="7"/>
</dbReference>
<keyword evidence="4" id="KW-1185">Reference proteome</keyword>
<dbReference type="SMART" id="SM00671">
    <property type="entry name" value="SEL1"/>
    <property type="match status" value="8"/>
</dbReference>
<keyword evidence="2" id="KW-0732">Signal</keyword>
<dbReference type="InterPro" id="IPR050767">
    <property type="entry name" value="Sel1_AlgK"/>
</dbReference>
<dbReference type="PROSITE" id="PS51257">
    <property type="entry name" value="PROKAR_LIPOPROTEIN"/>
    <property type="match status" value="1"/>
</dbReference>
<comment type="similarity">
    <text evidence="1">Belongs to the sel-1 family.</text>
</comment>
<evidence type="ECO:0000313" key="3">
    <source>
        <dbReference type="EMBL" id="ORX77522.1"/>
    </source>
</evidence>
<evidence type="ECO:0000256" key="2">
    <source>
        <dbReference type="SAM" id="SignalP"/>
    </source>
</evidence>
<dbReference type="PANTHER" id="PTHR11102:SF147">
    <property type="entry name" value="SEL1L ADAPTOR SUBUNIT OF ERAD E3 UBIQUITIN LIGASE"/>
    <property type="match status" value="1"/>
</dbReference>
<dbReference type="AlphaFoldDB" id="A0A1Y1WVN1"/>
<evidence type="ECO:0000256" key="1">
    <source>
        <dbReference type="ARBA" id="ARBA00038101"/>
    </source>
</evidence>
<protein>
    <submittedName>
        <fullName evidence="3">HCP-like protein</fullName>
    </submittedName>
</protein>
<feature type="chain" id="PRO_5012688722" evidence="2">
    <location>
        <begin position="24"/>
        <end position="518"/>
    </location>
</feature>
<dbReference type="Gene3D" id="1.25.40.10">
    <property type="entry name" value="Tetratricopeptide repeat domain"/>
    <property type="match status" value="2"/>
</dbReference>
<organism evidence="3 4">
    <name type="scientific">Basidiobolus meristosporus CBS 931.73</name>
    <dbReference type="NCBI Taxonomy" id="1314790"/>
    <lineage>
        <taxon>Eukaryota</taxon>
        <taxon>Fungi</taxon>
        <taxon>Fungi incertae sedis</taxon>
        <taxon>Zoopagomycota</taxon>
        <taxon>Entomophthoromycotina</taxon>
        <taxon>Basidiobolomycetes</taxon>
        <taxon>Basidiobolales</taxon>
        <taxon>Basidiobolaceae</taxon>
        <taxon>Basidiobolus</taxon>
    </lineage>
</organism>
<sequence>MKISCKSCTLLLLLIGCTISSHAEDESIETPREVSFEDAKPNISPYDQAMALLKSMPKDRVTFKRSKPITNGLFQSQFQKLTTFLYNRIFHSENGDSLRKAPHPKLQQAAALLEAEAKLGNADAIFTLAELNFFSYYDYPRNLKLAFDYYSQLASEKGNATAQRMVGFMFATGIGNVVERDQGKALLYSTFAASGGDYEAQMMVGFRYLMGIGASNNCEKAVEQYKKVADKAMEYYHSGASNRRVPPSPKIRLPDEHGGIYGYAHNGGSIHRDPSEVEDILQYTRELAERGDIQAQISLAHIYYSGGHHIERNYRKAYRYYYDVANSQVRDASDTETSKLIAQARGMLGEMFRRGEGVTQDDETAYEWYIRGVQLESPIANNGLGDMYLKGVVVAEDAEQAKKYFEVASSMGYPEAHVNLGLLHLKAPQPDYANAYALFLKAYEGHYVPAYYHLAELIRKGHVEQPCSTVVTLYKNFVERMDWLHSPFPDAHRAYKKGDIETAFLRYLMAAEMGYEIG</sequence>
<dbReference type="GO" id="GO:0005789">
    <property type="term" value="C:endoplasmic reticulum membrane"/>
    <property type="evidence" value="ECO:0007669"/>
    <property type="project" value="TreeGrafter"/>
</dbReference>
<dbReference type="FunCoup" id="A0A1Y1WVN1">
    <property type="interactions" value="196"/>
</dbReference>
<dbReference type="EMBL" id="MCFE01000871">
    <property type="protein sequence ID" value="ORX77522.1"/>
    <property type="molecule type" value="Genomic_DNA"/>
</dbReference>
<dbReference type="OrthoDB" id="27934at2759"/>
<dbReference type="Proteomes" id="UP000193498">
    <property type="component" value="Unassembled WGS sequence"/>
</dbReference>
<feature type="signal peptide" evidence="2">
    <location>
        <begin position="1"/>
        <end position="23"/>
    </location>
</feature>
<name>A0A1Y1WVN1_9FUNG</name>